<protein>
    <recommendedName>
        <fullName evidence="2">Calmodulin-binding domain-containing protein</fullName>
    </recommendedName>
</protein>
<evidence type="ECO:0000256" key="1">
    <source>
        <dbReference type="SAM" id="MobiDB-lite"/>
    </source>
</evidence>
<evidence type="ECO:0000259" key="2">
    <source>
        <dbReference type="SMART" id="SM01054"/>
    </source>
</evidence>
<evidence type="ECO:0000313" key="4">
    <source>
        <dbReference type="Proteomes" id="UP000811246"/>
    </source>
</evidence>
<feature type="compositionally biased region" description="Polar residues" evidence="1">
    <location>
        <begin position="754"/>
        <end position="767"/>
    </location>
</feature>
<feature type="compositionally biased region" description="Basic and acidic residues" evidence="1">
    <location>
        <begin position="742"/>
        <end position="752"/>
    </location>
</feature>
<feature type="compositionally biased region" description="Low complexity" evidence="1">
    <location>
        <begin position="135"/>
        <end position="154"/>
    </location>
</feature>
<feature type="region of interest" description="Disordered" evidence="1">
    <location>
        <begin position="814"/>
        <end position="834"/>
    </location>
</feature>
<feature type="region of interest" description="Disordered" evidence="1">
    <location>
        <begin position="582"/>
        <end position="638"/>
    </location>
</feature>
<dbReference type="GO" id="GO:0005516">
    <property type="term" value="F:calmodulin binding"/>
    <property type="evidence" value="ECO:0007669"/>
    <property type="project" value="InterPro"/>
</dbReference>
<feature type="region of interest" description="Disordered" evidence="1">
    <location>
        <begin position="56"/>
        <end position="83"/>
    </location>
</feature>
<dbReference type="PANTHER" id="PTHR33923:SF2">
    <property type="entry name" value="CALMODULIN-BINDING PROTEIN-RELATED"/>
    <property type="match status" value="1"/>
</dbReference>
<gene>
    <name evidence="3" type="ORF">I3842_13G010600</name>
</gene>
<sequence length="943" mass="105145">MVQRKVTNKRRIQADHVKSEKLLANLKPSFQNQDGKSRVADLKRKMKKTRSIKLSDIESLRPSPMRRNVSQPGKPPPLGVPATAAIPQKQQPLIKASDVSPNYMKSTSCFEARKDQSQVSLRNTQTSFESKNISRRSCSSSKPSSASANKPARALTRTSSLKLVRTLTKTPSFKPVRASAKKSSRVVLCEDTNAQRATCASTLKDSKFPAYLMLSPGATESEGTSVMKVCPYTYCSLNGHRHSPLPPLKCFLSARRRLLKTQKSMQMEALSPQRPKLSSEGTEKIDTPKLIFEDKPTHNEDDFGNLAALPFAVEGSVDYFIEIYAKIKHEDTVAGDIEEHNDIMSINDWGDAAVSVYRDEQEVIGSLPDGSPEIEVDFEDKTEQHGDTTSREMDRTESFPGEQVEDADEDFLRIFAQEKTNMGTTFCTDSDEGEWAGSEVTDMEWEEGHLTPSEQDSEADYSIKIDAKSELNVGCSIDQNLNFHNEYVIISDDNVSSCNEVILAAVPRELFAEEESACSEAQYDEGDSELDILSQNLEIHEYSLAFERINCNQMSSNENAFEESKTAEDENGESEKKLISTEIPSAPMEESFAEPSANSEDSHEKSGVEAENLIPETNPQLGDDETNCTSKATDEASNYKQMHTTLQDAGDGIEQKELADDANIMVEVQAFDFSCAYSEADQVSTEVDNDKSHKMALARQPDDTAEDWNSSEHIDGDGLAKETQTNVSDGHSDSSSVVEDQNLEKGQREAKSFKISSSMDDARQSNPGLKKSNSAEECVEEVENMEVEDKSELEAADASKIIDGITSPEIKTTYLPAGSNSTQEFPDSSKSQKWKTRCKRRVNDEKELRKFNPREPNYLPIVPDPEAEKVDLKHQMEDERRNAEEWMLDYHLQQAVTKLAPARKRKVALLVEAFETVMPTSKYETRLRNTAAFVHARPVQACS</sequence>
<feature type="compositionally biased region" description="Basic and acidic residues" evidence="1">
    <location>
        <begin position="710"/>
        <end position="720"/>
    </location>
</feature>
<reference evidence="3" key="1">
    <citation type="submission" date="2021-01" db="EMBL/GenBank/DDBJ databases">
        <authorList>
            <person name="Lovell J.T."/>
            <person name="Bentley N."/>
            <person name="Bhattarai G."/>
            <person name="Jenkins J.W."/>
            <person name="Sreedasyam A."/>
            <person name="Alarcon Y."/>
            <person name="Bock C."/>
            <person name="Boston L."/>
            <person name="Carlson J."/>
            <person name="Cervantes K."/>
            <person name="Clermont K."/>
            <person name="Krom N."/>
            <person name="Kubenka K."/>
            <person name="Mamidi S."/>
            <person name="Mattison C."/>
            <person name="Monteros M."/>
            <person name="Pisani C."/>
            <person name="Plott C."/>
            <person name="Rajasekar S."/>
            <person name="Rhein H.S."/>
            <person name="Rohla C."/>
            <person name="Song M."/>
            <person name="Hilaire R.S."/>
            <person name="Shu S."/>
            <person name="Wells L."/>
            <person name="Wang X."/>
            <person name="Webber J."/>
            <person name="Heerema R.J."/>
            <person name="Klein P."/>
            <person name="Conner P."/>
            <person name="Grauke L."/>
            <person name="Grimwood J."/>
            <person name="Schmutz J."/>
            <person name="Randall J.J."/>
        </authorList>
    </citation>
    <scope>NUCLEOTIDE SEQUENCE</scope>
    <source>
        <tissue evidence="3">Leaf</tissue>
    </source>
</reference>
<organism evidence="3 4">
    <name type="scientific">Carya illinoinensis</name>
    <name type="common">Pecan</name>
    <dbReference type="NCBI Taxonomy" id="32201"/>
    <lineage>
        <taxon>Eukaryota</taxon>
        <taxon>Viridiplantae</taxon>
        <taxon>Streptophyta</taxon>
        <taxon>Embryophyta</taxon>
        <taxon>Tracheophyta</taxon>
        <taxon>Spermatophyta</taxon>
        <taxon>Magnoliopsida</taxon>
        <taxon>eudicotyledons</taxon>
        <taxon>Gunneridae</taxon>
        <taxon>Pentapetalae</taxon>
        <taxon>rosids</taxon>
        <taxon>fabids</taxon>
        <taxon>Fagales</taxon>
        <taxon>Juglandaceae</taxon>
        <taxon>Carya</taxon>
    </lineage>
</organism>
<accession>A0A922AIZ0</accession>
<dbReference type="Pfam" id="PF07839">
    <property type="entry name" value="CaM_binding"/>
    <property type="match status" value="1"/>
</dbReference>
<name>A0A922AIZ0_CARIL</name>
<evidence type="ECO:0000313" key="3">
    <source>
        <dbReference type="EMBL" id="KAG6679821.1"/>
    </source>
</evidence>
<feature type="compositionally biased region" description="Polar residues" evidence="1">
    <location>
        <begin position="627"/>
        <end position="638"/>
    </location>
</feature>
<feature type="compositionally biased region" description="Low complexity" evidence="1">
    <location>
        <begin position="727"/>
        <end position="740"/>
    </location>
</feature>
<dbReference type="InterPro" id="IPR044681">
    <property type="entry name" value="PICBP-like"/>
</dbReference>
<proteinExistence type="predicted"/>
<feature type="region of interest" description="Disordered" evidence="1">
    <location>
        <begin position="698"/>
        <end position="776"/>
    </location>
</feature>
<dbReference type="InterPro" id="IPR012417">
    <property type="entry name" value="CaM-bd_dom_pln"/>
</dbReference>
<dbReference type="SMART" id="SM01054">
    <property type="entry name" value="CaM_binding"/>
    <property type="match status" value="1"/>
</dbReference>
<dbReference type="EMBL" id="CM031837">
    <property type="protein sequence ID" value="KAG6679821.1"/>
    <property type="molecule type" value="Genomic_DNA"/>
</dbReference>
<dbReference type="Proteomes" id="UP000811246">
    <property type="component" value="Chromosome 13"/>
</dbReference>
<comment type="caution">
    <text evidence="3">The sequence shown here is derived from an EMBL/GenBank/DDBJ whole genome shotgun (WGS) entry which is preliminary data.</text>
</comment>
<feature type="compositionally biased region" description="Basic and acidic residues" evidence="1">
    <location>
        <begin position="379"/>
        <end position="397"/>
    </location>
</feature>
<dbReference type="AlphaFoldDB" id="A0A922AIZ0"/>
<feature type="compositionally biased region" description="Polar residues" evidence="1">
    <location>
        <begin position="117"/>
        <end position="129"/>
    </location>
</feature>
<feature type="domain" description="Calmodulin-binding" evidence="2">
    <location>
        <begin position="811"/>
        <end position="919"/>
    </location>
</feature>
<dbReference type="PANTHER" id="PTHR33923">
    <property type="entry name" value="CALMODULIN-BINDING PROTEIN-RELATED"/>
    <property type="match status" value="1"/>
</dbReference>
<feature type="region of interest" description="Disordered" evidence="1">
    <location>
        <begin position="365"/>
        <end position="407"/>
    </location>
</feature>
<feature type="compositionally biased region" description="Polar residues" evidence="1">
    <location>
        <begin position="818"/>
        <end position="831"/>
    </location>
</feature>
<feature type="region of interest" description="Disordered" evidence="1">
    <location>
        <begin position="113"/>
        <end position="154"/>
    </location>
</feature>